<dbReference type="Proteomes" id="UP000811246">
    <property type="component" value="Chromosome 3"/>
</dbReference>
<feature type="compositionally biased region" description="Pro residues" evidence="1">
    <location>
        <begin position="68"/>
        <end position="84"/>
    </location>
</feature>
<reference evidence="2" key="1">
    <citation type="submission" date="2021-01" db="EMBL/GenBank/DDBJ databases">
        <authorList>
            <person name="Lovell J.T."/>
            <person name="Bentley N."/>
            <person name="Bhattarai G."/>
            <person name="Jenkins J.W."/>
            <person name="Sreedasyam A."/>
            <person name="Alarcon Y."/>
            <person name="Bock C."/>
            <person name="Boston L."/>
            <person name="Carlson J."/>
            <person name="Cervantes K."/>
            <person name="Clermont K."/>
            <person name="Krom N."/>
            <person name="Kubenka K."/>
            <person name="Mamidi S."/>
            <person name="Mattison C."/>
            <person name="Monteros M."/>
            <person name="Pisani C."/>
            <person name="Plott C."/>
            <person name="Rajasekar S."/>
            <person name="Rhein H.S."/>
            <person name="Rohla C."/>
            <person name="Song M."/>
            <person name="Hilaire R.S."/>
            <person name="Shu S."/>
            <person name="Wells L."/>
            <person name="Wang X."/>
            <person name="Webber J."/>
            <person name="Heerema R.J."/>
            <person name="Klein P."/>
            <person name="Conner P."/>
            <person name="Grauke L."/>
            <person name="Grimwood J."/>
            <person name="Schmutz J."/>
            <person name="Randall J.J."/>
        </authorList>
    </citation>
    <scope>NUCLEOTIDE SEQUENCE</scope>
    <source>
        <tissue evidence="2">Leaf</tissue>
    </source>
</reference>
<dbReference type="EMBL" id="CM031827">
    <property type="protein sequence ID" value="KAG6721296.1"/>
    <property type="molecule type" value="Genomic_DNA"/>
</dbReference>
<feature type="region of interest" description="Disordered" evidence="1">
    <location>
        <begin position="59"/>
        <end position="84"/>
    </location>
</feature>
<name>A0A922JUV2_CARIL</name>
<protein>
    <submittedName>
        <fullName evidence="2">Uncharacterized protein</fullName>
    </submittedName>
</protein>
<gene>
    <name evidence="2" type="ORF">I3842_03G106700</name>
</gene>
<sequence length="84" mass="9287">MRFGVKRHNLLGFLVLTTLFLAWSLFFTGEKLGRSIHASDGNELSGAVTVKRMKVKPFDLAKLMQQRPPEPPPPPPQAPPGPKP</sequence>
<evidence type="ECO:0000313" key="2">
    <source>
        <dbReference type="EMBL" id="KAG6721296.1"/>
    </source>
</evidence>
<evidence type="ECO:0000256" key="1">
    <source>
        <dbReference type="SAM" id="MobiDB-lite"/>
    </source>
</evidence>
<organism evidence="2 3">
    <name type="scientific">Carya illinoinensis</name>
    <name type="common">Pecan</name>
    <dbReference type="NCBI Taxonomy" id="32201"/>
    <lineage>
        <taxon>Eukaryota</taxon>
        <taxon>Viridiplantae</taxon>
        <taxon>Streptophyta</taxon>
        <taxon>Embryophyta</taxon>
        <taxon>Tracheophyta</taxon>
        <taxon>Spermatophyta</taxon>
        <taxon>Magnoliopsida</taxon>
        <taxon>eudicotyledons</taxon>
        <taxon>Gunneridae</taxon>
        <taxon>Pentapetalae</taxon>
        <taxon>rosids</taxon>
        <taxon>fabids</taxon>
        <taxon>Fagales</taxon>
        <taxon>Juglandaceae</taxon>
        <taxon>Carya</taxon>
    </lineage>
</organism>
<dbReference type="AlphaFoldDB" id="A0A922JUV2"/>
<evidence type="ECO:0000313" key="3">
    <source>
        <dbReference type="Proteomes" id="UP000811246"/>
    </source>
</evidence>
<proteinExistence type="predicted"/>
<comment type="caution">
    <text evidence="2">The sequence shown here is derived from an EMBL/GenBank/DDBJ whole genome shotgun (WGS) entry which is preliminary data.</text>
</comment>
<accession>A0A922JUV2</accession>